<sequence length="78" mass="8695">MQKKLNEFSVGEKGVVLKIEGEGKIRRRLFDMGVTPGAEIYLRKLAPLGDPLEITVRGYELTLRKAEASCVCMEVKNA</sequence>
<protein>
    <submittedName>
        <fullName evidence="3">Ferrous iron transport protein A</fullName>
    </submittedName>
</protein>
<dbReference type="InterPro" id="IPR007167">
    <property type="entry name" value="Fe-transptr_FeoA-like"/>
</dbReference>
<dbReference type="Gene3D" id="2.30.30.90">
    <property type="match status" value="1"/>
</dbReference>
<dbReference type="Proteomes" id="UP000291269">
    <property type="component" value="Unassembled WGS sequence"/>
</dbReference>
<keyword evidence="4" id="KW-1185">Reference proteome</keyword>
<dbReference type="AlphaFoldDB" id="A0A4Q2KCJ5"/>
<evidence type="ECO:0000313" key="3">
    <source>
        <dbReference type="EMBL" id="RXZ61707.1"/>
    </source>
</evidence>
<proteinExistence type="predicted"/>
<dbReference type="EMBL" id="SDOZ01000002">
    <property type="protein sequence ID" value="RXZ61707.1"/>
    <property type="molecule type" value="Genomic_DNA"/>
</dbReference>
<dbReference type="PANTHER" id="PTHR42954:SF2">
    <property type="entry name" value="FE(2+) TRANSPORT PROTEIN A"/>
    <property type="match status" value="1"/>
</dbReference>
<dbReference type="GO" id="GO:0046914">
    <property type="term" value="F:transition metal ion binding"/>
    <property type="evidence" value="ECO:0007669"/>
    <property type="project" value="InterPro"/>
</dbReference>
<dbReference type="Pfam" id="PF04023">
    <property type="entry name" value="FeoA"/>
    <property type="match status" value="1"/>
</dbReference>
<keyword evidence="1" id="KW-0408">Iron</keyword>
<dbReference type="InterPro" id="IPR052713">
    <property type="entry name" value="FeoA"/>
</dbReference>
<dbReference type="SMART" id="SM00899">
    <property type="entry name" value="FeoA"/>
    <property type="match status" value="1"/>
</dbReference>
<dbReference type="SUPFAM" id="SSF50037">
    <property type="entry name" value="C-terminal domain of transcriptional repressors"/>
    <property type="match status" value="1"/>
</dbReference>
<dbReference type="InterPro" id="IPR038157">
    <property type="entry name" value="FeoA_core_dom"/>
</dbReference>
<evidence type="ECO:0000259" key="2">
    <source>
        <dbReference type="SMART" id="SM00899"/>
    </source>
</evidence>
<dbReference type="InterPro" id="IPR008988">
    <property type="entry name" value="Transcriptional_repressor_C"/>
</dbReference>
<dbReference type="PANTHER" id="PTHR42954">
    <property type="entry name" value="FE(2+) TRANSPORT PROTEIN A"/>
    <property type="match status" value="1"/>
</dbReference>
<comment type="caution">
    <text evidence="3">The sequence shown here is derived from an EMBL/GenBank/DDBJ whole genome shotgun (WGS) entry which is preliminary data.</text>
</comment>
<accession>A0A4Q2KCJ5</accession>
<gene>
    <name evidence="3" type="ORF">ESZ91_04770</name>
</gene>
<organism evidence="3 4">
    <name type="scientific">Candidatus Borkfalkia ceftriaxoniphila</name>
    <dbReference type="NCBI Taxonomy" id="2508949"/>
    <lineage>
        <taxon>Bacteria</taxon>
        <taxon>Bacillati</taxon>
        <taxon>Bacillota</taxon>
        <taxon>Clostridia</taxon>
        <taxon>Christensenellales</taxon>
        <taxon>Christensenellaceae</taxon>
        <taxon>Candidatus Borkfalkia</taxon>
    </lineage>
</organism>
<dbReference type="OrthoDB" id="9811076at2"/>
<feature type="domain" description="Ferrous iron transporter FeoA-like" evidence="2">
    <location>
        <begin position="3"/>
        <end position="75"/>
    </location>
</feature>
<reference evidence="3 4" key="1">
    <citation type="journal article" date="2019" name="Gut">
        <title>Antibiotics-induced monodominance of a novel gut bacterial order.</title>
        <authorList>
            <person name="Hildebrand F."/>
            <person name="Moitinho-Silva L."/>
            <person name="Blasche S."/>
            <person name="Jahn M.T."/>
            <person name="Gossmann T.I."/>
            <person name="Heuerta-Cepas J."/>
            <person name="Hercog R."/>
            <person name="Luetge M."/>
            <person name="Bahram M."/>
            <person name="Pryszlak A."/>
            <person name="Alves R.J."/>
            <person name="Waszak S.M."/>
            <person name="Zhu A."/>
            <person name="Ye L."/>
            <person name="Costea P.I."/>
            <person name="Aalvink S."/>
            <person name="Belzer C."/>
            <person name="Forslund S.K."/>
            <person name="Sunagawa S."/>
            <person name="Hentschel U."/>
            <person name="Merten C."/>
            <person name="Patil K.R."/>
            <person name="Benes V."/>
            <person name="Bork P."/>
        </authorList>
    </citation>
    <scope>NUCLEOTIDE SEQUENCE [LARGE SCALE GENOMIC DNA]</scope>
    <source>
        <strain evidence="3 4">HDS1380</strain>
    </source>
</reference>
<evidence type="ECO:0000313" key="4">
    <source>
        <dbReference type="Proteomes" id="UP000291269"/>
    </source>
</evidence>
<evidence type="ECO:0000256" key="1">
    <source>
        <dbReference type="ARBA" id="ARBA00023004"/>
    </source>
</evidence>
<dbReference type="RefSeq" id="WP_129224635.1">
    <property type="nucleotide sequence ID" value="NZ_SDOZ01000002.1"/>
</dbReference>
<name>A0A4Q2KCJ5_9FIRM</name>